<dbReference type="Proteomes" id="UP001374579">
    <property type="component" value="Unassembled WGS sequence"/>
</dbReference>
<feature type="compositionally biased region" description="Basic and acidic residues" evidence="1">
    <location>
        <begin position="39"/>
        <end position="64"/>
    </location>
</feature>
<dbReference type="InterPro" id="IPR000863">
    <property type="entry name" value="Sulfotransferase_dom"/>
</dbReference>
<feature type="region of interest" description="Disordered" evidence="1">
    <location>
        <begin position="1"/>
        <end position="100"/>
    </location>
</feature>
<feature type="domain" description="Sulfotransferase" evidence="2">
    <location>
        <begin position="172"/>
        <end position="421"/>
    </location>
</feature>
<reference evidence="3 4" key="1">
    <citation type="submission" date="2024-02" db="EMBL/GenBank/DDBJ databases">
        <title>Chromosome-scale genome assembly of the rough periwinkle Littorina saxatilis.</title>
        <authorList>
            <person name="De Jode A."/>
            <person name="Faria R."/>
            <person name="Formenti G."/>
            <person name="Sims Y."/>
            <person name="Smith T.P."/>
            <person name="Tracey A."/>
            <person name="Wood J.M.D."/>
            <person name="Zagrodzka Z.B."/>
            <person name="Johannesson K."/>
            <person name="Butlin R.K."/>
            <person name="Leder E.H."/>
        </authorList>
    </citation>
    <scope>NUCLEOTIDE SEQUENCE [LARGE SCALE GENOMIC DNA]</scope>
    <source>
        <strain evidence="3">Snail1</strain>
        <tissue evidence="3">Muscle</tissue>
    </source>
</reference>
<dbReference type="InterPro" id="IPR027417">
    <property type="entry name" value="P-loop_NTPase"/>
</dbReference>
<keyword evidence="4" id="KW-1185">Reference proteome</keyword>
<name>A0AAN9BCC4_9CAEN</name>
<dbReference type="GO" id="GO:0050659">
    <property type="term" value="F:N-acetylgalactosamine 4-sulfate 6-O-sulfotransferase activity"/>
    <property type="evidence" value="ECO:0007669"/>
    <property type="project" value="TreeGrafter"/>
</dbReference>
<dbReference type="GO" id="GO:0019319">
    <property type="term" value="P:hexose biosynthetic process"/>
    <property type="evidence" value="ECO:0007669"/>
    <property type="project" value="TreeGrafter"/>
</dbReference>
<dbReference type="EMBL" id="JBAMIC010000010">
    <property type="protein sequence ID" value="KAK7102837.1"/>
    <property type="molecule type" value="Genomic_DNA"/>
</dbReference>
<evidence type="ECO:0000256" key="1">
    <source>
        <dbReference type="SAM" id="MobiDB-lite"/>
    </source>
</evidence>
<gene>
    <name evidence="3" type="ORF">V1264_021003</name>
</gene>
<dbReference type="InterPro" id="IPR052654">
    <property type="entry name" value="CS_Sulfotransferase"/>
</dbReference>
<comment type="caution">
    <text evidence="3">The sequence shown here is derived from an EMBL/GenBank/DDBJ whole genome shotgun (WGS) entry which is preliminary data.</text>
</comment>
<evidence type="ECO:0000313" key="3">
    <source>
        <dbReference type="EMBL" id="KAK7102837.1"/>
    </source>
</evidence>
<evidence type="ECO:0000259" key="2">
    <source>
        <dbReference type="Pfam" id="PF00685"/>
    </source>
</evidence>
<dbReference type="Pfam" id="PF00685">
    <property type="entry name" value="Sulfotransfer_1"/>
    <property type="match status" value="1"/>
</dbReference>
<accession>A0AAN9BCC4</accession>
<dbReference type="Gene3D" id="3.40.50.300">
    <property type="entry name" value="P-loop containing nucleotide triphosphate hydrolases"/>
    <property type="match status" value="1"/>
</dbReference>
<evidence type="ECO:0000313" key="4">
    <source>
        <dbReference type="Proteomes" id="UP001374579"/>
    </source>
</evidence>
<dbReference type="PANTHER" id="PTHR15723">
    <property type="entry name" value="CARBOHYDRATE SULFOTRANSFERASE 15"/>
    <property type="match status" value="1"/>
</dbReference>
<feature type="compositionally biased region" description="Basic and acidic residues" evidence="1">
    <location>
        <begin position="22"/>
        <end position="32"/>
    </location>
</feature>
<proteinExistence type="predicted"/>
<feature type="compositionally biased region" description="Basic and acidic residues" evidence="1">
    <location>
        <begin position="1"/>
        <end position="11"/>
    </location>
</feature>
<dbReference type="PANTHER" id="PTHR15723:SF0">
    <property type="entry name" value="CARBOHYDRATE SULFOTRANSFERASE 15"/>
    <property type="match status" value="1"/>
</dbReference>
<feature type="compositionally biased region" description="Polar residues" evidence="1">
    <location>
        <begin position="70"/>
        <end position="79"/>
    </location>
</feature>
<dbReference type="AlphaFoldDB" id="A0AAN9BCC4"/>
<dbReference type="SUPFAM" id="SSF52540">
    <property type="entry name" value="P-loop containing nucleoside triphosphate hydrolases"/>
    <property type="match status" value="1"/>
</dbReference>
<sequence>MKDEGLQRQDPGRQWPSVSRMTAEHMPVDTKRTLKANRVKSDEQYVAEFDVKQEKSIGKDKADTPPEPGTATSHNQLPKSESKAPENVVTKPPETTKYPSWFSEAWDRSPVRSLTETFVGDKPFFPHCKPSKNTAKGVPYIEPKDYIPESKNPCWYEDPARKKGFRCIPYFYIAGVAKCGTTDLYRRLRLHPDIMKGTMKEYHFWDRERFGNVEMSDSGNVSIVHRKPWTFEQYTDFITGNAGLKTVSNEVKFNQHSHKIFGDGSPSYLWDILNWGRLEGNQGCKEPRIVIGQHIRHIYPKSKMILIFRHPTPRLYSRFLSRIWRTGYLKGSTSTTFHNFVVNGVKTYQECFKRHSIRQCAYNYTIYDDVVVRLVEGMYPIFMADWLRIWPREQMLILRNEDYGMDLEGTVQTAFDFLDVDKLNGTDLATVVEHQLSNVGSEYEKLGPMLPETVKILDEFYQPFVHKFAEILRDDRLLWKDVYPPKRE</sequence>
<protein>
    <recommendedName>
        <fullName evidence="2">Sulfotransferase domain-containing protein</fullName>
    </recommendedName>
</protein>
<organism evidence="3 4">
    <name type="scientific">Littorina saxatilis</name>
    <dbReference type="NCBI Taxonomy" id="31220"/>
    <lineage>
        <taxon>Eukaryota</taxon>
        <taxon>Metazoa</taxon>
        <taxon>Spiralia</taxon>
        <taxon>Lophotrochozoa</taxon>
        <taxon>Mollusca</taxon>
        <taxon>Gastropoda</taxon>
        <taxon>Caenogastropoda</taxon>
        <taxon>Littorinimorpha</taxon>
        <taxon>Littorinoidea</taxon>
        <taxon>Littorinidae</taxon>
        <taxon>Littorina</taxon>
    </lineage>
</organism>